<sequence>MRIIIKFLFTALAVFATGYLLPGITVESLVAAIFVAVVLAILNTFLKPVLVALTIPLTILTLGLFLLVINAVIILIAGYFVDGFVVANFWWALLFSIIVSIIMSVYDSATKK</sequence>
<gene>
    <name evidence="2" type="ORF">LDX50_00605</name>
</gene>
<keyword evidence="1" id="KW-0472">Membrane</keyword>
<feature type="transmembrane region" description="Helical" evidence="1">
    <location>
        <begin position="58"/>
        <end position="81"/>
    </location>
</feature>
<dbReference type="RefSeq" id="WP_225696464.1">
    <property type="nucleotide sequence ID" value="NZ_JAIXNE010000001.1"/>
</dbReference>
<dbReference type="InterPro" id="IPR007165">
    <property type="entry name" value="Phage_holin_4_2"/>
</dbReference>
<dbReference type="EMBL" id="JAIXNE010000001">
    <property type="protein sequence ID" value="MCA6073345.1"/>
    <property type="molecule type" value="Genomic_DNA"/>
</dbReference>
<keyword evidence="3" id="KW-1185">Reference proteome</keyword>
<dbReference type="Proteomes" id="UP001139409">
    <property type="component" value="Unassembled WGS sequence"/>
</dbReference>
<dbReference type="Pfam" id="PF04020">
    <property type="entry name" value="Phage_holin_4_2"/>
    <property type="match status" value="1"/>
</dbReference>
<reference evidence="2" key="1">
    <citation type="submission" date="2021-09" db="EMBL/GenBank/DDBJ databases">
        <title>Fulvivirga sp. isolated from coastal sediment.</title>
        <authorList>
            <person name="Yu H."/>
        </authorList>
    </citation>
    <scope>NUCLEOTIDE SEQUENCE</scope>
    <source>
        <strain evidence="2">1062</strain>
    </source>
</reference>
<dbReference type="PANTHER" id="PTHR37309">
    <property type="entry name" value="SLR0284 PROTEIN"/>
    <property type="match status" value="1"/>
</dbReference>
<name>A0A9X1HLT7_9BACT</name>
<feature type="transmembrane region" description="Helical" evidence="1">
    <location>
        <begin position="28"/>
        <end position="46"/>
    </location>
</feature>
<accession>A0A9X1HLT7</accession>
<feature type="transmembrane region" description="Helical" evidence="1">
    <location>
        <begin position="87"/>
        <end position="106"/>
    </location>
</feature>
<evidence type="ECO:0000313" key="2">
    <source>
        <dbReference type="EMBL" id="MCA6073345.1"/>
    </source>
</evidence>
<evidence type="ECO:0000256" key="1">
    <source>
        <dbReference type="SAM" id="Phobius"/>
    </source>
</evidence>
<keyword evidence="1" id="KW-1133">Transmembrane helix</keyword>
<dbReference type="PANTHER" id="PTHR37309:SF1">
    <property type="entry name" value="SLR0284 PROTEIN"/>
    <property type="match status" value="1"/>
</dbReference>
<protein>
    <submittedName>
        <fullName evidence="2">Phage holin family protein</fullName>
    </submittedName>
</protein>
<organism evidence="2 3">
    <name type="scientific">Fulvivirga sedimenti</name>
    <dbReference type="NCBI Taxonomy" id="2879465"/>
    <lineage>
        <taxon>Bacteria</taxon>
        <taxon>Pseudomonadati</taxon>
        <taxon>Bacteroidota</taxon>
        <taxon>Cytophagia</taxon>
        <taxon>Cytophagales</taxon>
        <taxon>Fulvivirgaceae</taxon>
        <taxon>Fulvivirga</taxon>
    </lineage>
</organism>
<dbReference type="AlphaFoldDB" id="A0A9X1HLT7"/>
<comment type="caution">
    <text evidence="2">The sequence shown here is derived from an EMBL/GenBank/DDBJ whole genome shotgun (WGS) entry which is preliminary data.</text>
</comment>
<evidence type="ECO:0000313" key="3">
    <source>
        <dbReference type="Proteomes" id="UP001139409"/>
    </source>
</evidence>
<keyword evidence="1" id="KW-0812">Transmembrane</keyword>
<proteinExistence type="predicted"/>